<dbReference type="Proteomes" id="UP001445076">
    <property type="component" value="Unassembled WGS sequence"/>
</dbReference>
<feature type="repeat" description="TPR" evidence="6">
    <location>
        <begin position="224"/>
        <end position="257"/>
    </location>
</feature>
<dbReference type="SMART" id="SM00028">
    <property type="entry name" value="TPR"/>
    <property type="match status" value="2"/>
</dbReference>
<keyword evidence="4" id="KW-0413">Isomerase</keyword>
<dbReference type="InterPro" id="IPR019734">
    <property type="entry name" value="TPR_rpt"/>
</dbReference>
<dbReference type="Gene3D" id="1.25.40.10">
    <property type="entry name" value="Tetratricopeptide repeat domain"/>
    <property type="match status" value="1"/>
</dbReference>
<comment type="caution">
    <text evidence="8">The sequence shown here is derived from an EMBL/GenBank/DDBJ whole genome shotgun (WGS) entry which is preliminary data.</text>
</comment>
<accession>A0AAW0VVQ4</accession>
<feature type="domain" description="BDBT FKBP like N-terminal" evidence="7">
    <location>
        <begin position="25"/>
        <end position="96"/>
    </location>
</feature>
<dbReference type="Pfam" id="PF18023">
    <property type="entry name" value="FKBP_N_2"/>
    <property type="match status" value="1"/>
</dbReference>
<evidence type="ECO:0000256" key="5">
    <source>
        <dbReference type="ARBA" id="ARBA00029569"/>
    </source>
</evidence>
<evidence type="ECO:0000256" key="4">
    <source>
        <dbReference type="ARBA" id="ARBA00023235"/>
    </source>
</evidence>
<keyword evidence="3" id="KW-0697">Rotamase</keyword>
<dbReference type="EMBL" id="JARKIK010000247">
    <property type="protein sequence ID" value="KAK8720699.1"/>
    <property type="molecule type" value="Genomic_DNA"/>
</dbReference>
<dbReference type="EMBL" id="JARKIK010000247">
    <property type="protein sequence ID" value="KAK8720698.1"/>
    <property type="molecule type" value="Genomic_DNA"/>
</dbReference>
<dbReference type="EMBL" id="JARKIK010000247">
    <property type="protein sequence ID" value="KAK8720695.1"/>
    <property type="molecule type" value="Genomic_DNA"/>
</dbReference>
<dbReference type="EC" id="5.2.1.8" evidence="2"/>
<dbReference type="InterPro" id="IPR011990">
    <property type="entry name" value="TPR-like_helical_dom_sf"/>
</dbReference>
<evidence type="ECO:0000313" key="8">
    <source>
        <dbReference type="EMBL" id="KAK8720695.1"/>
    </source>
</evidence>
<dbReference type="SUPFAM" id="SSF48452">
    <property type="entry name" value="TPR-like"/>
    <property type="match status" value="1"/>
</dbReference>
<keyword evidence="6" id="KW-0802">TPR repeat</keyword>
<dbReference type="EMBL" id="JARKIK010000247">
    <property type="protein sequence ID" value="KAK8720697.1"/>
    <property type="molecule type" value="Genomic_DNA"/>
</dbReference>
<evidence type="ECO:0000256" key="6">
    <source>
        <dbReference type="PROSITE-ProRule" id="PRU00339"/>
    </source>
</evidence>
<evidence type="ECO:0000256" key="2">
    <source>
        <dbReference type="ARBA" id="ARBA00013194"/>
    </source>
</evidence>
<evidence type="ECO:0000313" key="9">
    <source>
        <dbReference type="Proteomes" id="UP001445076"/>
    </source>
</evidence>
<dbReference type="InterPro" id="IPR050754">
    <property type="entry name" value="FKBP4/5/8-like"/>
</dbReference>
<keyword evidence="9" id="KW-1185">Reference proteome</keyword>
<dbReference type="PANTHER" id="PTHR46512">
    <property type="entry name" value="PEPTIDYLPROLYL ISOMERASE"/>
    <property type="match status" value="1"/>
</dbReference>
<name>A0AAW0VVQ4_CHEQU</name>
<organism evidence="8 9">
    <name type="scientific">Cherax quadricarinatus</name>
    <name type="common">Australian red claw crayfish</name>
    <dbReference type="NCBI Taxonomy" id="27406"/>
    <lineage>
        <taxon>Eukaryota</taxon>
        <taxon>Metazoa</taxon>
        <taxon>Ecdysozoa</taxon>
        <taxon>Arthropoda</taxon>
        <taxon>Crustacea</taxon>
        <taxon>Multicrustacea</taxon>
        <taxon>Malacostraca</taxon>
        <taxon>Eumalacostraca</taxon>
        <taxon>Eucarida</taxon>
        <taxon>Decapoda</taxon>
        <taxon>Pleocyemata</taxon>
        <taxon>Astacidea</taxon>
        <taxon>Parastacoidea</taxon>
        <taxon>Parastacidae</taxon>
        <taxon>Cherax</taxon>
    </lineage>
</organism>
<evidence type="ECO:0000256" key="3">
    <source>
        <dbReference type="ARBA" id="ARBA00023110"/>
    </source>
</evidence>
<evidence type="ECO:0000259" key="7">
    <source>
        <dbReference type="Pfam" id="PF18023"/>
    </source>
</evidence>
<protein>
    <recommendedName>
        <fullName evidence="2">peptidylprolyl isomerase</fullName>
        <ecNumber evidence="2">5.2.1.8</ecNumber>
    </recommendedName>
    <alternativeName>
        <fullName evidence="5">Rotamase</fullName>
    </alternativeName>
</protein>
<dbReference type="AlphaFoldDB" id="A0AAW0VVQ4"/>
<dbReference type="PANTHER" id="PTHR46512:SF9">
    <property type="entry name" value="PEPTIDYLPROLYL ISOMERASE"/>
    <property type="match status" value="1"/>
</dbReference>
<reference evidence="8 9" key="1">
    <citation type="journal article" date="2024" name="BMC Genomics">
        <title>Genome assembly of redclaw crayfish (Cherax quadricarinatus) provides insights into its immune adaptation and hypoxia tolerance.</title>
        <authorList>
            <person name="Liu Z."/>
            <person name="Zheng J."/>
            <person name="Li H."/>
            <person name="Fang K."/>
            <person name="Wang S."/>
            <person name="He J."/>
            <person name="Zhou D."/>
            <person name="Weng S."/>
            <person name="Chi M."/>
            <person name="Gu Z."/>
            <person name="He J."/>
            <person name="Li F."/>
            <person name="Wang M."/>
        </authorList>
    </citation>
    <scope>NUCLEOTIDE SEQUENCE [LARGE SCALE GENOMIC DNA]</scope>
    <source>
        <strain evidence="8">ZL_2023a</strain>
    </source>
</reference>
<reference evidence="8" key="2">
    <citation type="submission" date="2024-01" db="EMBL/GenBank/DDBJ databases">
        <authorList>
            <person name="He J."/>
            <person name="Wang M."/>
            <person name="Zheng J."/>
            <person name="Liu Z."/>
        </authorList>
    </citation>
    <scope>NUCLEOTIDE SEQUENCE</scope>
    <source>
        <strain evidence="8">ZL_2023a</strain>
        <tissue evidence="8">Muscle</tissue>
    </source>
</reference>
<sequence length="291" mass="31938">MRKISVSCGGIVEVEDGRPYTTGKARPREQAKICVDVQCVQCSCDTALLNSRYLLSEGADTWVFGDAVSAIDRALEMAFSVMVDRESALVTVGIPGRYISDDLAAESVTLTFTAHLDIVENGKSVFEFTPKEKLAIGIKFKNLGSGLYREGSVSKQLSAAVMFRNAVRWLSMISPDEAKDVLAEIGAIKCQCYNNLALFHLHQCHYKLSIAAATTVLMADAANVKALYRRAVANTAIQNYETAIDDIEAALVIDPSNAAVKKQYELVRRKQRAVAVKYATAMKKFFHLKNP</sequence>
<comment type="catalytic activity">
    <reaction evidence="1">
        <text>[protein]-peptidylproline (omega=180) = [protein]-peptidylproline (omega=0)</text>
        <dbReference type="Rhea" id="RHEA:16237"/>
        <dbReference type="Rhea" id="RHEA-COMP:10747"/>
        <dbReference type="Rhea" id="RHEA-COMP:10748"/>
        <dbReference type="ChEBI" id="CHEBI:83833"/>
        <dbReference type="ChEBI" id="CHEBI:83834"/>
        <dbReference type="EC" id="5.2.1.8"/>
    </reaction>
</comment>
<dbReference type="GO" id="GO:0003755">
    <property type="term" value="F:peptidyl-prolyl cis-trans isomerase activity"/>
    <property type="evidence" value="ECO:0007669"/>
    <property type="project" value="UniProtKB-EC"/>
</dbReference>
<dbReference type="InterPro" id="IPR040478">
    <property type="entry name" value="FKBP_N_2"/>
</dbReference>
<gene>
    <name evidence="8" type="ORF">OTU49_013146</name>
</gene>
<evidence type="ECO:0000256" key="1">
    <source>
        <dbReference type="ARBA" id="ARBA00000971"/>
    </source>
</evidence>
<proteinExistence type="predicted"/>
<dbReference type="PROSITE" id="PS50005">
    <property type="entry name" value="TPR"/>
    <property type="match status" value="1"/>
</dbReference>